<name>A0ACC0FI00_9ERIC</name>
<accession>A0ACC0FI00</accession>
<reference evidence="1 2" key="1">
    <citation type="journal article" date="2022" name="Plant J.">
        <title>Chromosome-level genome of Camellia lanceoleosa provides a valuable resource for understanding genome evolution and self-incompatibility.</title>
        <authorList>
            <person name="Gong W."/>
            <person name="Xiao S."/>
            <person name="Wang L."/>
            <person name="Liao Z."/>
            <person name="Chang Y."/>
            <person name="Mo W."/>
            <person name="Hu G."/>
            <person name="Li W."/>
            <person name="Zhao G."/>
            <person name="Zhu H."/>
            <person name="Hu X."/>
            <person name="Ji K."/>
            <person name="Xiang X."/>
            <person name="Song Q."/>
            <person name="Yuan D."/>
            <person name="Jin S."/>
            <person name="Zhang L."/>
        </authorList>
    </citation>
    <scope>NUCLEOTIDE SEQUENCE [LARGE SCALE GENOMIC DNA]</scope>
    <source>
        <strain evidence="1">SQ_2022a</strain>
    </source>
</reference>
<sequence length="1389" mass="157460">MESSGDNRIAQREIHRNNTIQEEEEEDREGLKDRKDLLNTMIRDADDHHQFLQMLKGRMDIVSLDLPTIEVRFENLNVDAEAYVGSRGLPTIINSFLNVIEGVSNYLHILPNQKKRFSILHNISGIIKPGRMTLLLGPPGSGKTTLLLALSKKLSAELKVSGKVTYNGHEMHEFVPQRTSSYVSQSDEHIAQMTVRETLAFSARCQGIGTPYDMVMELLRREKELNIEPDLDIDILLKHTLIVFFLFPCFPLQILGLKDCADTIVGNEIVRGISGGQRRRVTIGEMLVGPARSFFMDNISTGLDSMTTFRIINSIRQSVHILKKTVMISLLQPAPETYNLFDDIILISEGQIVYHGPCECVLDFFESMGFKCPGRKVVTDYLQEVTSREYQKQYWANEDTPYRYISINEFAEAFQSFHIGKAIHHELLSPFDRSKCHPAALVQSNYATNRFELLSACLSRECILMKRNSFPYMFKIFQHLILAIISATLFGQSRVHHQTIEDGLVHLGALYCGLIATLFTGFFELPMTIEKLPVFYKQRGSFYPSWAYSLPTSIVKTPVSIIEVAIWVMVTYYAIGFDPTVERPVLKKTHYLKMFRQFLILALSGQMSYGIFRCIAALSRDHNVANTGGNIAMVWLVVFSGFALSRHDMKKWLIWGYWTTPLMYVQTALSINEFLGGDWKYVFNKSTEALGISVLKSRGIFTTTYWYWIGIDALIGFIFLFGGIYTLALTYLNQHQKTVFLPIEVLQETHANRTGEIEGNKTSENENPSKNAIFKRREEKGMLLPFTPLSITFENIRYSIDMKKKRKAFKGGQLEILKGVSGAFRPGVLTALMGVSGAGKTTLLDILAGRKNTGHVEGTIKISGYPKKQKVFARVSGYCEQNDIHSPFVTVHESLLFSVWLRLPSNSFVEEVMELIALTPLRDALVGFPGVNGLSVDQRKRLTIAVELVANPSIIFMDEPTTGLDSRAAAIVIRTVRNIVDTGRTVVCTIHQPSIEIFEAFDELFLLSQGGEEIYVGPLGDKSRHMIHYFKQINGVRKIEDGYNPATWMMEVTTQAEEELLGVKFADVYKNSDLFWRNKALIEELRTPSPNSKDLNFPKYSQPFLTQCKACLWRQHKSYWRNTSYNSVRLLYGVLTGFMLGIVFWGLGSRSEQDVLNGVGSMYTTIMFLATNACVSVLPVITADRVVFYRERAAEAYSAFPYAIAQVAIEIPYTLAQTLVYGIIVYAMIGFELSSTKLFLYLFFFFFTFLYCTYFGMMVVAISPNQEISSTLCIANFTLWNLFSGFLIPPAVAIEIPYTLAQTLVYRIVDYARIGFELSLTKFFLYFFFFFFFTFLCCTYFGMMVVAVSPNQGISATFCGSTFTLWNLFPDFLIPLAVSFSLNPQVEAS</sequence>
<evidence type="ECO:0000313" key="1">
    <source>
        <dbReference type="EMBL" id="KAI7988329.1"/>
    </source>
</evidence>
<comment type="caution">
    <text evidence="1">The sequence shown here is derived from an EMBL/GenBank/DDBJ whole genome shotgun (WGS) entry which is preliminary data.</text>
</comment>
<proteinExistence type="predicted"/>
<evidence type="ECO:0000313" key="2">
    <source>
        <dbReference type="Proteomes" id="UP001060215"/>
    </source>
</evidence>
<dbReference type="EMBL" id="CM045771">
    <property type="protein sequence ID" value="KAI7988329.1"/>
    <property type="molecule type" value="Genomic_DNA"/>
</dbReference>
<dbReference type="Proteomes" id="UP001060215">
    <property type="component" value="Chromosome 14"/>
</dbReference>
<protein>
    <submittedName>
        <fullName evidence="1">ABC transporter G family member 37</fullName>
    </submittedName>
</protein>
<gene>
    <name evidence="1" type="ORF">LOK49_LG13G00425</name>
</gene>
<keyword evidence="2" id="KW-1185">Reference proteome</keyword>
<organism evidence="1 2">
    <name type="scientific">Camellia lanceoleosa</name>
    <dbReference type="NCBI Taxonomy" id="1840588"/>
    <lineage>
        <taxon>Eukaryota</taxon>
        <taxon>Viridiplantae</taxon>
        <taxon>Streptophyta</taxon>
        <taxon>Embryophyta</taxon>
        <taxon>Tracheophyta</taxon>
        <taxon>Spermatophyta</taxon>
        <taxon>Magnoliopsida</taxon>
        <taxon>eudicotyledons</taxon>
        <taxon>Gunneridae</taxon>
        <taxon>Pentapetalae</taxon>
        <taxon>asterids</taxon>
        <taxon>Ericales</taxon>
        <taxon>Theaceae</taxon>
        <taxon>Camellia</taxon>
    </lineage>
</organism>